<dbReference type="Pfam" id="PF13632">
    <property type="entry name" value="Glyco_trans_2_3"/>
    <property type="match status" value="1"/>
</dbReference>
<dbReference type="Proteomes" id="UP000053593">
    <property type="component" value="Unassembled WGS sequence"/>
</dbReference>
<feature type="domain" description="Glycosyltransferase 2-like" evidence="1">
    <location>
        <begin position="66"/>
        <end position="108"/>
    </location>
</feature>
<evidence type="ECO:0000259" key="1">
    <source>
        <dbReference type="Pfam" id="PF13632"/>
    </source>
</evidence>
<organism evidence="2 3">
    <name type="scientific">Collybiopsis luxurians FD-317 M1</name>
    <dbReference type="NCBI Taxonomy" id="944289"/>
    <lineage>
        <taxon>Eukaryota</taxon>
        <taxon>Fungi</taxon>
        <taxon>Dikarya</taxon>
        <taxon>Basidiomycota</taxon>
        <taxon>Agaricomycotina</taxon>
        <taxon>Agaricomycetes</taxon>
        <taxon>Agaricomycetidae</taxon>
        <taxon>Agaricales</taxon>
        <taxon>Marasmiineae</taxon>
        <taxon>Omphalotaceae</taxon>
        <taxon>Collybiopsis</taxon>
        <taxon>Collybiopsis luxurians</taxon>
    </lineage>
</organism>
<proteinExistence type="predicted"/>
<sequence length="113" mass="12807">MATSTQVHRQAQNRPAHPSPLNLIFVCDTDSYFNSPSHCLTILNDDYDVFDALFDPEARKETKQVIILIIDADTIVPEDCFREVAREMGEEGSEFVAIIRHESDVMQSRAPLL</sequence>
<gene>
    <name evidence="2" type="ORF">GYMLUDRAFT_244548</name>
</gene>
<evidence type="ECO:0000313" key="3">
    <source>
        <dbReference type="Proteomes" id="UP000053593"/>
    </source>
</evidence>
<dbReference type="OrthoDB" id="3253131at2759"/>
<dbReference type="EMBL" id="KN834776">
    <property type="protein sequence ID" value="KIK60108.1"/>
    <property type="molecule type" value="Genomic_DNA"/>
</dbReference>
<evidence type="ECO:0000313" key="2">
    <source>
        <dbReference type="EMBL" id="KIK60108.1"/>
    </source>
</evidence>
<accession>A0A0D0CVQ9</accession>
<keyword evidence="3" id="KW-1185">Reference proteome</keyword>
<dbReference type="HOGENOM" id="CLU_2133775_0_0_1"/>
<dbReference type="AlphaFoldDB" id="A0A0D0CVQ9"/>
<protein>
    <recommendedName>
        <fullName evidence="1">Glycosyltransferase 2-like domain-containing protein</fullName>
    </recommendedName>
</protein>
<dbReference type="InterPro" id="IPR001173">
    <property type="entry name" value="Glyco_trans_2-like"/>
</dbReference>
<name>A0A0D0CVQ9_9AGAR</name>
<reference evidence="2 3" key="1">
    <citation type="submission" date="2014-04" db="EMBL/GenBank/DDBJ databases">
        <title>Evolutionary Origins and Diversification of the Mycorrhizal Mutualists.</title>
        <authorList>
            <consortium name="DOE Joint Genome Institute"/>
            <consortium name="Mycorrhizal Genomics Consortium"/>
            <person name="Kohler A."/>
            <person name="Kuo A."/>
            <person name="Nagy L.G."/>
            <person name="Floudas D."/>
            <person name="Copeland A."/>
            <person name="Barry K.W."/>
            <person name="Cichocki N."/>
            <person name="Veneault-Fourrey C."/>
            <person name="LaButti K."/>
            <person name="Lindquist E.A."/>
            <person name="Lipzen A."/>
            <person name="Lundell T."/>
            <person name="Morin E."/>
            <person name="Murat C."/>
            <person name="Riley R."/>
            <person name="Ohm R."/>
            <person name="Sun H."/>
            <person name="Tunlid A."/>
            <person name="Henrissat B."/>
            <person name="Grigoriev I.V."/>
            <person name="Hibbett D.S."/>
            <person name="Martin F."/>
        </authorList>
    </citation>
    <scope>NUCLEOTIDE SEQUENCE [LARGE SCALE GENOMIC DNA]</scope>
    <source>
        <strain evidence="2 3">FD-317 M1</strain>
    </source>
</reference>